<reference evidence="4 5" key="1">
    <citation type="submission" date="2017-05" db="EMBL/GenBank/DDBJ databases">
        <title>Vagococcus spp. assemblies.</title>
        <authorList>
            <person name="Gulvik C.A."/>
        </authorList>
    </citation>
    <scope>NUCLEOTIDE SEQUENCE [LARGE SCALE GENOMIC DNA]</scope>
    <source>
        <strain evidence="4 5">CCUG 41755</strain>
    </source>
</reference>
<evidence type="ECO:0000313" key="5">
    <source>
        <dbReference type="Proteomes" id="UP000287101"/>
    </source>
</evidence>
<organism evidence="4 5">
    <name type="scientific">Vagococcus fessus</name>
    <dbReference type="NCBI Taxonomy" id="120370"/>
    <lineage>
        <taxon>Bacteria</taxon>
        <taxon>Bacillati</taxon>
        <taxon>Bacillota</taxon>
        <taxon>Bacilli</taxon>
        <taxon>Lactobacillales</taxon>
        <taxon>Enterococcaceae</taxon>
        <taxon>Vagococcus</taxon>
    </lineage>
</organism>
<dbReference type="GO" id="GO:0000156">
    <property type="term" value="F:phosphorelay response regulator activity"/>
    <property type="evidence" value="ECO:0007669"/>
    <property type="project" value="InterPro"/>
</dbReference>
<dbReference type="InterPro" id="IPR011006">
    <property type="entry name" value="CheY-like_superfamily"/>
</dbReference>
<dbReference type="OrthoDB" id="9809318at2"/>
<protein>
    <submittedName>
        <fullName evidence="4">DNA-binding response regulator</fullName>
    </submittedName>
</protein>
<dbReference type="Gene3D" id="3.40.50.2300">
    <property type="match status" value="1"/>
</dbReference>
<dbReference type="InterPro" id="IPR001789">
    <property type="entry name" value="Sig_transdc_resp-reg_receiver"/>
</dbReference>
<dbReference type="RefSeq" id="WP_126831659.1">
    <property type="nucleotide sequence ID" value="NZ_CBCRYB010000001.1"/>
</dbReference>
<dbReference type="Proteomes" id="UP000287101">
    <property type="component" value="Unassembled WGS sequence"/>
</dbReference>
<name>A0A430A8Q7_9ENTE</name>
<feature type="modified residue" description="4-aspartylphosphate" evidence="1">
    <location>
        <position position="53"/>
    </location>
</feature>
<feature type="domain" description="Response regulatory" evidence="2">
    <location>
        <begin position="2"/>
        <end position="116"/>
    </location>
</feature>
<evidence type="ECO:0000313" key="4">
    <source>
        <dbReference type="EMBL" id="RSU03449.1"/>
    </source>
</evidence>
<dbReference type="CDD" id="cd17532">
    <property type="entry name" value="REC_LytTR_AlgR-like"/>
    <property type="match status" value="1"/>
</dbReference>
<dbReference type="PROSITE" id="PS50110">
    <property type="entry name" value="RESPONSE_REGULATORY"/>
    <property type="match status" value="1"/>
</dbReference>
<evidence type="ECO:0000259" key="3">
    <source>
        <dbReference type="PROSITE" id="PS50930"/>
    </source>
</evidence>
<sequence length="243" mass="27397">MKILVVDDEPLARDELIYLLNKIGGVDEINEADSVVTALASIVDTKPDIVFLDIHLTGESGFDLAEKFVGMKQPPKVIFATAYDEYALKAFEVNAVDYVLKPFEERRIKQALDKVKEGLLANAEPEVEEENITTAPNTLALQVNDRIVVLNPKDILFATVDTDGLSIVTTKQHYNVNETLSWLEKKLDSSLFFKTHRSYLVNSAAIKEVQPWFNHTYQLTLMDGQKLPVSRSYVKELKNRIGL</sequence>
<proteinExistence type="predicted"/>
<dbReference type="PROSITE" id="PS50930">
    <property type="entry name" value="HTH_LYTTR"/>
    <property type="match status" value="1"/>
</dbReference>
<feature type="domain" description="HTH LytTR-type" evidence="3">
    <location>
        <begin position="139"/>
        <end position="243"/>
    </location>
</feature>
<gene>
    <name evidence="4" type="ORF">CBF31_06980</name>
</gene>
<dbReference type="Gene3D" id="2.40.50.40">
    <property type="match status" value="1"/>
</dbReference>
<comment type="caution">
    <text evidence="4">The sequence shown here is derived from an EMBL/GenBank/DDBJ whole genome shotgun (WGS) entry which is preliminary data.</text>
</comment>
<evidence type="ECO:0000256" key="1">
    <source>
        <dbReference type="PROSITE-ProRule" id="PRU00169"/>
    </source>
</evidence>
<dbReference type="SMART" id="SM00448">
    <property type="entry name" value="REC"/>
    <property type="match status" value="1"/>
</dbReference>
<keyword evidence="5" id="KW-1185">Reference proteome</keyword>
<dbReference type="Pfam" id="PF04397">
    <property type="entry name" value="LytTR"/>
    <property type="match status" value="1"/>
</dbReference>
<dbReference type="PANTHER" id="PTHR37299">
    <property type="entry name" value="TRANSCRIPTIONAL REGULATOR-RELATED"/>
    <property type="match status" value="1"/>
</dbReference>
<dbReference type="SUPFAM" id="SSF52172">
    <property type="entry name" value="CheY-like"/>
    <property type="match status" value="1"/>
</dbReference>
<dbReference type="SMART" id="SM00850">
    <property type="entry name" value="LytTR"/>
    <property type="match status" value="1"/>
</dbReference>
<accession>A0A430A8Q7</accession>
<dbReference type="GO" id="GO:0003677">
    <property type="term" value="F:DNA binding"/>
    <property type="evidence" value="ECO:0007669"/>
    <property type="project" value="UniProtKB-KW"/>
</dbReference>
<dbReference type="InterPro" id="IPR007492">
    <property type="entry name" value="LytTR_DNA-bd_dom"/>
</dbReference>
<dbReference type="PANTHER" id="PTHR37299:SF1">
    <property type="entry name" value="STAGE 0 SPORULATION PROTEIN A HOMOLOG"/>
    <property type="match status" value="1"/>
</dbReference>
<dbReference type="Pfam" id="PF00072">
    <property type="entry name" value="Response_reg"/>
    <property type="match status" value="1"/>
</dbReference>
<dbReference type="EMBL" id="NGJY01000002">
    <property type="protein sequence ID" value="RSU03449.1"/>
    <property type="molecule type" value="Genomic_DNA"/>
</dbReference>
<keyword evidence="4" id="KW-0238">DNA-binding</keyword>
<dbReference type="AlphaFoldDB" id="A0A430A8Q7"/>
<evidence type="ECO:0000259" key="2">
    <source>
        <dbReference type="PROSITE" id="PS50110"/>
    </source>
</evidence>
<keyword evidence="1" id="KW-0597">Phosphoprotein</keyword>
<dbReference type="Gene3D" id="2.20.25.10">
    <property type="match status" value="1"/>
</dbReference>
<dbReference type="InterPro" id="IPR046947">
    <property type="entry name" value="LytR-like"/>
</dbReference>